<dbReference type="OrthoDB" id="980465at2"/>
<evidence type="ECO:0000313" key="1">
    <source>
        <dbReference type="EMBL" id="SDZ85993.1"/>
    </source>
</evidence>
<proteinExistence type="predicted"/>
<gene>
    <name evidence="1" type="ORF">SAMN05443550_101236</name>
</gene>
<reference evidence="1 2" key="1">
    <citation type="submission" date="2016-10" db="EMBL/GenBank/DDBJ databases">
        <authorList>
            <person name="de Groot N.N."/>
        </authorList>
    </citation>
    <scope>NUCLEOTIDE SEQUENCE [LARGE SCALE GENOMIC DNA]</scope>
    <source>
        <strain evidence="1 2">DSM 19033</strain>
    </source>
</reference>
<keyword evidence="2" id="KW-1185">Reference proteome</keyword>
<evidence type="ECO:0008006" key="3">
    <source>
        <dbReference type="Google" id="ProtNLM"/>
    </source>
</evidence>
<dbReference type="Proteomes" id="UP000198850">
    <property type="component" value="Unassembled WGS sequence"/>
</dbReference>
<dbReference type="RefSeq" id="WP_090554351.1">
    <property type="nucleotide sequence ID" value="NZ_FNRA01000001.1"/>
</dbReference>
<dbReference type="PROSITE" id="PS51257">
    <property type="entry name" value="PROKAR_LIPOPROTEIN"/>
    <property type="match status" value="1"/>
</dbReference>
<evidence type="ECO:0000313" key="2">
    <source>
        <dbReference type="Proteomes" id="UP000198850"/>
    </source>
</evidence>
<organism evidence="1 2">
    <name type="scientific">Pedobacter hartonius</name>
    <dbReference type="NCBI Taxonomy" id="425514"/>
    <lineage>
        <taxon>Bacteria</taxon>
        <taxon>Pseudomonadati</taxon>
        <taxon>Bacteroidota</taxon>
        <taxon>Sphingobacteriia</taxon>
        <taxon>Sphingobacteriales</taxon>
        <taxon>Sphingobacteriaceae</taxon>
        <taxon>Pedobacter</taxon>
    </lineage>
</organism>
<sequence length="206" mass="22703">MKPCHDILQQSALIVGLLFLFACTGKEAGPAKNVGESKPAVKQAAGQFAFYKDIEVKPGLNFEVVGWGKGVDSIGGYLLLMSDSARSSYKSLSVERNGIITDAWNMDLDNDGNPELYIELLSKKTVKDLNVYEYSNGSFNKIGFPALSSRAKKTYGGNDKFMIKNGELFRSYPIVNSTDTAQQNGTEKMLLYRLRGNSFSIDEITK</sequence>
<accession>A0A1H3WFW4</accession>
<dbReference type="STRING" id="425514.SAMN05443550_101236"/>
<name>A0A1H3WFW4_9SPHI</name>
<dbReference type="AlphaFoldDB" id="A0A1H3WFW4"/>
<protein>
    <recommendedName>
        <fullName evidence="3">FG-GAP repeat-containing protein</fullName>
    </recommendedName>
</protein>
<dbReference type="EMBL" id="FNRA01000001">
    <property type="protein sequence ID" value="SDZ85993.1"/>
    <property type="molecule type" value="Genomic_DNA"/>
</dbReference>